<accession>A0A1A9QE71</accession>
<dbReference type="Proteomes" id="UP000077623">
    <property type="component" value="Unassembled WGS sequence"/>
</dbReference>
<keyword evidence="2" id="KW-1185">Reference proteome</keyword>
<gene>
    <name evidence="1" type="ORF">A6V39_01800</name>
</gene>
<dbReference type="AlphaFoldDB" id="A0A1A9QE71"/>
<comment type="caution">
    <text evidence="1">The sequence shown here is derived from an EMBL/GenBank/DDBJ whole genome shotgun (WGS) entry which is preliminary data.</text>
</comment>
<dbReference type="STRING" id="432608.A6V39_01800"/>
<reference evidence="2" key="1">
    <citation type="submission" date="2016-04" db="EMBL/GenBank/DDBJ databases">
        <authorList>
            <person name="Quiroz-Castaneda R.E."/>
            <person name="Martinez-Ocampo F."/>
        </authorList>
    </citation>
    <scope>NUCLEOTIDE SEQUENCE [LARGE SCALE GENOMIC DNA]</scope>
    <source>
        <strain evidence="2">INIFAP01</strain>
    </source>
</reference>
<evidence type="ECO:0000313" key="2">
    <source>
        <dbReference type="Proteomes" id="UP000077623"/>
    </source>
</evidence>
<dbReference type="RefSeq" id="WP_187150013.1">
    <property type="nucleotide sequence ID" value="NZ_LWUJ01000010.1"/>
</dbReference>
<evidence type="ECO:0000313" key="1">
    <source>
        <dbReference type="EMBL" id="OAL10777.1"/>
    </source>
</evidence>
<sequence>MKKIAEVFQKKDEINSFEEKLLWREELLYLLQKKKSSDTLLKEIVDNLNLPASKERINDSDSELINKFDIFFKYLNKPKKTLHKQIIALVNQSEEYLNDNSKFSTLNNDLFYSDELSNWANELYYLIQKSVKKDDFIQNILELLKKAKIVLIGKDKLELENHLRMFKIVKHRYIDTKE</sequence>
<proteinExistence type="predicted"/>
<name>A0A1A9QE71_9MOLU</name>
<organism evidence="1 2">
    <name type="scientific">Candidatus Mycoplasma haematobovis</name>
    <dbReference type="NCBI Taxonomy" id="432608"/>
    <lineage>
        <taxon>Bacteria</taxon>
        <taxon>Bacillati</taxon>
        <taxon>Mycoplasmatota</taxon>
        <taxon>Mollicutes</taxon>
        <taxon>Mycoplasmataceae</taxon>
        <taxon>Mycoplasma</taxon>
    </lineage>
</organism>
<dbReference type="EMBL" id="LWUJ01000010">
    <property type="protein sequence ID" value="OAL10777.1"/>
    <property type="molecule type" value="Genomic_DNA"/>
</dbReference>
<protein>
    <submittedName>
        <fullName evidence="1">Uncharacterized protein</fullName>
    </submittedName>
</protein>